<accession>W4LKW9</accession>
<comment type="subcellular location">
    <subcellularLocation>
        <location evidence="1">Secreted</location>
    </subcellularLocation>
</comment>
<keyword evidence="2" id="KW-0964">Secreted</keyword>
<reference evidence="6 7" key="1">
    <citation type="journal article" date="2014" name="Nature">
        <title>An environmental bacterial taxon with a large and distinct metabolic repertoire.</title>
        <authorList>
            <person name="Wilson M.C."/>
            <person name="Mori T."/>
            <person name="Ruckert C."/>
            <person name="Uria A.R."/>
            <person name="Helf M.J."/>
            <person name="Takada K."/>
            <person name="Gernert C."/>
            <person name="Steffens U.A."/>
            <person name="Heycke N."/>
            <person name="Schmitt S."/>
            <person name="Rinke C."/>
            <person name="Helfrich E.J."/>
            <person name="Brachmann A.O."/>
            <person name="Gurgui C."/>
            <person name="Wakimoto T."/>
            <person name="Kracht M."/>
            <person name="Crusemann M."/>
            <person name="Hentschel U."/>
            <person name="Abe I."/>
            <person name="Matsunaga S."/>
            <person name="Kalinowski J."/>
            <person name="Takeyama H."/>
            <person name="Piel J."/>
        </authorList>
    </citation>
    <scope>NUCLEOTIDE SEQUENCE [LARGE SCALE GENOMIC DNA]</scope>
    <source>
        <strain evidence="7">TSY2</strain>
    </source>
</reference>
<keyword evidence="3" id="KW-0732">Signal</keyword>
<evidence type="ECO:0000256" key="1">
    <source>
        <dbReference type="ARBA" id="ARBA00004613"/>
    </source>
</evidence>
<dbReference type="InterPro" id="IPR059100">
    <property type="entry name" value="TSP3_bac"/>
</dbReference>
<feature type="compositionally biased region" description="Acidic residues" evidence="5">
    <location>
        <begin position="30"/>
        <end position="40"/>
    </location>
</feature>
<keyword evidence="4" id="KW-0106">Calcium</keyword>
<sequence>MTRARVNDRVGFEDNQGGAIVGPHSNMPDTDLDGLDDAEEAQLGTDPEKPDSDTDGLSDGEEVNRHGTNPLLSDTDDDTFADGVELVSGADPGDLNSVPSLILYGASHRGSNSLSTFYAIDPTTGRAIRIGRFGFQSVSGMDTDVDGILYATGVQPDTRTSMLFTVDPTSGVGTAVGPTGLADLGMRAITDISFRPADNALYAYFGPGDTAGTLDVMTGRATAIGSSGVSCCGNGLAFDSDATLFHANDNALNVLDQSNGAATRTALLNFPSPAVYNPRINAMDFHPETGTLFTSLNDGNTRFPKNYLATLDINTGRVTLVGRTVDGLDALVWFPVQLAP</sequence>
<dbReference type="Proteomes" id="UP000019140">
    <property type="component" value="Unassembled WGS sequence"/>
</dbReference>
<dbReference type="HOGENOM" id="CLU_815556_0_0_7"/>
<gene>
    <name evidence="6" type="ORF">ETSY2_42320</name>
</gene>
<keyword evidence="7" id="KW-1185">Reference proteome</keyword>
<dbReference type="PANTHER" id="PTHR37467">
    <property type="entry name" value="EXPORTED CALCIUM-BINDING GLYCOPROTEIN-RELATED"/>
    <property type="match status" value="1"/>
</dbReference>
<evidence type="ECO:0000256" key="3">
    <source>
        <dbReference type="ARBA" id="ARBA00022729"/>
    </source>
</evidence>
<dbReference type="PANTHER" id="PTHR37467:SF1">
    <property type="entry name" value="EXPORTED CALCIUM-BINDING GLYCOPROTEIN"/>
    <property type="match status" value="1"/>
</dbReference>
<dbReference type="AlphaFoldDB" id="W4LKW9"/>
<evidence type="ECO:0000313" key="6">
    <source>
        <dbReference type="EMBL" id="ETW98743.1"/>
    </source>
</evidence>
<feature type="compositionally biased region" description="Basic and acidic residues" evidence="5">
    <location>
        <begin position="1"/>
        <end position="12"/>
    </location>
</feature>
<dbReference type="EMBL" id="AZHX01001917">
    <property type="protein sequence ID" value="ETW98743.1"/>
    <property type="molecule type" value="Genomic_DNA"/>
</dbReference>
<name>W4LKW9_9BACT</name>
<evidence type="ECO:0000313" key="7">
    <source>
        <dbReference type="Proteomes" id="UP000019140"/>
    </source>
</evidence>
<evidence type="ECO:0000256" key="4">
    <source>
        <dbReference type="ARBA" id="ARBA00022837"/>
    </source>
</evidence>
<protein>
    <recommendedName>
        <fullName evidence="8">DUF4394 domain-containing protein</fullName>
    </recommendedName>
</protein>
<organism evidence="6 7">
    <name type="scientific">Candidatus Entotheonella gemina</name>
    <dbReference type="NCBI Taxonomy" id="1429439"/>
    <lineage>
        <taxon>Bacteria</taxon>
        <taxon>Pseudomonadati</taxon>
        <taxon>Nitrospinota/Tectimicrobiota group</taxon>
        <taxon>Candidatus Tectimicrobiota</taxon>
        <taxon>Candidatus Entotheonellia</taxon>
        <taxon>Candidatus Entotheonellales</taxon>
        <taxon>Candidatus Entotheonellaceae</taxon>
        <taxon>Candidatus Entotheonella</taxon>
    </lineage>
</organism>
<proteinExistence type="predicted"/>
<dbReference type="Pfam" id="PF18884">
    <property type="entry name" value="TSP3_bac"/>
    <property type="match status" value="2"/>
</dbReference>
<evidence type="ECO:0008006" key="8">
    <source>
        <dbReference type="Google" id="ProtNLM"/>
    </source>
</evidence>
<dbReference type="SUPFAM" id="SSF63825">
    <property type="entry name" value="YWTD domain"/>
    <property type="match status" value="1"/>
</dbReference>
<feature type="region of interest" description="Disordered" evidence="5">
    <location>
        <begin position="1"/>
        <end position="91"/>
    </location>
</feature>
<comment type="caution">
    <text evidence="6">The sequence shown here is derived from an EMBL/GenBank/DDBJ whole genome shotgun (WGS) entry which is preliminary data.</text>
</comment>
<evidence type="ECO:0000256" key="2">
    <source>
        <dbReference type="ARBA" id="ARBA00022525"/>
    </source>
</evidence>
<evidence type="ECO:0000256" key="5">
    <source>
        <dbReference type="SAM" id="MobiDB-lite"/>
    </source>
</evidence>
<dbReference type="InterPro" id="IPR053180">
    <property type="entry name" value="Ca-binding_acidic-repeat"/>
</dbReference>